<dbReference type="EMBL" id="JAEOAH010000029">
    <property type="protein sequence ID" value="MBK3496408.1"/>
    <property type="molecule type" value="Genomic_DNA"/>
</dbReference>
<organism evidence="2 3">
    <name type="scientific">Viridibacillus soli</name>
    <dbReference type="NCBI Taxonomy" id="2798301"/>
    <lineage>
        <taxon>Bacteria</taxon>
        <taxon>Bacillati</taxon>
        <taxon>Bacillota</taxon>
        <taxon>Bacilli</taxon>
        <taxon>Bacillales</taxon>
        <taxon>Caryophanaceae</taxon>
        <taxon>Viridibacillus</taxon>
    </lineage>
</organism>
<dbReference type="PANTHER" id="PTHR46517:SF1">
    <property type="entry name" value="FRUCTOSE-2,6-BISPHOSPHATASE TIGAR"/>
    <property type="match status" value="1"/>
</dbReference>
<evidence type="ECO:0000313" key="2">
    <source>
        <dbReference type="EMBL" id="MBK3496408.1"/>
    </source>
</evidence>
<dbReference type="InterPro" id="IPR013078">
    <property type="entry name" value="His_Pase_superF_clade-1"/>
</dbReference>
<reference evidence="2 3" key="1">
    <citation type="submission" date="2020-12" db="EMBL/GenBank/DDBJ databases">
        <title>YIM B01967 draft genome.</title>
        <authorList>
            <person name="Yan X."/>
        </authorList>
    </citation>
    <scope>NUCLEOTIDE SEQUENCE [LARGE SCALE GENOMIC DNA]</scope>
    <source>
        <strain evidence="2 3">YIM B01967</strain>
    </source>
</reference>
<dbReference type="InterPro" id="IPR051695">
    <property type="entry name" value="Phosphoglycerate_Mutase"/>
</dbReference>
<evidence type="ECO:0000313" key="3">
    <source>
        <dbReference type="Proteomes" id="UP000618943"/>
    </source>
</evidence>
<dbReference type="Proteomes" id="UP000618943">
    <property type="component" value="Unassembled WGS sequence"/>
</dbReference>
<protein>
    <submittedName>
        <fullName evidence="2">Histidine phosphatase family protein</fullName>
    </submittedName>
</protein>
<dbReference type="PANTHER" id="PTHR46517">
    <property type="entry name" value="FRUCTOSE-2,6-BISPHOSPHATASE TIGAR"/>
    <property type="match status" value="1"/>
</dbReference>
<dbReference type="CDD" id="cd07067">
    <property type="entry name" value="HP_PGM_like"/>
    <property type="match status" value="1"/>
</dbReference>
<evidence type="ECO:0000256" key="1">
    <source>
        <dbReference type="ARBA" id="ARBA00022801"/>
    </source>
</evidence>
<gene>
    <name evidence="2" type="ORF">JFL43_16390</name>
</gene>
<dbReference type="InterPro" id="IPR029033">
    <property type="entry name" value="His_PPase_superfam"/>
</dbReference>
<keyword evidence="3" id="KW-1185">Reference proteome</keyword>
<accession>A0ABS1HAH7</accession>
<proteinExistence type="predicted"/>
<comment type="caution">
    <text evidence="2">The sequence shown here is derived from an EMBL/GenBank/DDBJ whole genome shotgun (WGS) entry which is preliminary data.</text>
</comment>
<sequence>MKINIYFIRHADSPFIFGQERERPLSEKGKELAEKLVNSLSEIEFDAVFSSPYKRAIQTLDGLIEPSKVVIEEGLRERAIKGQYKLPQNEIDVALWKSFENIDFCLEGGESIREAQNRSLPIILDILGNPKFENVAIGTHGNIMTSILNYFKPSLGYDFWKSTEKPDIYQVTFDGYHLLAIEKRRFNNT</sequence>
<dbReference type="Pfam" id="PF00300">
    <property type="entry name" value="His_Phos_1"/>
    <property type="match status" value="1"/>
</dbReference>
<dbReference type="SMART" id="SM00855">
    <property type="entry name" value="PGAM"/>
    <property type="match status" value="1"/>
</dbReference>
<dbReference type="RefSeq" id="WP_200749876.1">
    <property type="nucleotide sequence ID" value="NZ_JAEOAH010000029.1"/>
</dbReference>
<dbReference type="Gene3D" id="3.40.50.1240">
    <property type="entry name" value="Phosphoglycerate mutase-like"/>
    <property type="match status" value="1"/>
</dbReference>
<dbReference type="SUPFAM" id="SSF53254">
    <property type="entry name" value="Phosphoglycerate mutase-like"/>
    <property type="match status" value="1"/>
</dbReference>
<keyword evidence="1" id="KW-0378">Hydrolase</keyword>
<name>A0ABS1HAH7_9BACL</name>